<feature type="transmembrane region" description="Helical" evidence="2">
    <location>
        <begin position="102"/>
        <end position="123"/>
    </location>
</feature>
<reference evidence="4" key="2">
    <citation type="submission" date="2023-12" db="EMBL/GenBank/DDBJ databases">
        <authorList>
            <person name="Sun Q."/>
            <person name="Inoue M."/>
        </authorList>
    </citation>
    <scope>NUCLEOTIDE SEQUENCE</scope>
    <source>
        <strain evidence="4">JCM 17590</strain>
    </source>
</reference>
<dbReference type="PANTHER" id="PTHR23028:SF53">
    <property type="entry name" value="ACYL_TRANSF_3 DOMAIN-CONTAINING PROTEIN"/>
    <property type="match status" value="1"/>
</dbReference>
<dbReference type="PANTHER" id="PTHR23028">
    <property type="entry name" value="ACETYLTRANSFERASE"/>
    <property type="match status" value="1"/>
</dbReference>
<proteinExistence type="predicted"/>
<comment type="caution">
    <text evidence="4">The sequence shown here is derived from an EMBL/GenBank/DDBJ whole genome shotgun (WGS) entry which is preliminary data.</text>
</comment>
<feature type="transmembrane region" description="Helical" evidence="2">
    <location>
        <begin position="238"/>
        <end position="258"/>
    </location>
</feature>
<dbReference type="EMBL" id="BAABBV010000002">
    <property type="protein sequence ID" value="GAA4166153.1"/>
    <property type="molecule type" value="Genomic_DNA"/>
</dbReference>
<evidence type="ECO:0000259" key="3">
    <source>
        <dbReference type="Pfam" id="PF01757"/>
    </source>
</evidence>
<feature type="transmembrane region" description="Helical" evidence="2">
    <location>
        <begin position="60"/>
        <end position="81"/>
    </location>
</feature>
<feature type="transmembrane region" description="Helical" evidence="2">
    <location>
        <begin position="212"/>
        <end position="231"/>
    </location>
</feature>
<feature type="transmembrane region" description="Helical" evidence="2">
    <location>
        <begin position="304"/>
        <end position="328"/>
    </location>
</feature>
<keyword evidence="2" id="KW-1133">Transmembrane helix</keyword>
<evidence type="ECO:0000256" key="1">
    <source>
        <dbReference type="SAM" id="MobiDB-lite"/>
    </source>
</evidence>
<feature type="domain" description="Acyltransferase 3" evidence="3">
    <location>
        <begin position="16"/>
        <end position="358"/>
    </location>
</feature>
<evidence type="ECO:0000256" key="2">
    <source>
        <dbReference type="SAM" id="Phobius"/>
    </source>
</evidence>
<feature type="transmembrane region" description="Helical" evidence="2">
    <location>
        <begin position="21"/>
        <end position="40"/>
    </location>
</feature>
<evidence type="ECO:0000313" key="5">
    <source>
        <dbReference type="Proteomes" id="UP001415169"/>
    </source>
</evidence>
<feature type="transmembrane region" description="Helical" evidence="2">
    <location>
        <begin position="264"/>
        <end position="283"/>
    </location>
</feature>
<feature type="transmembrane region" description="Helical" evidence="2">
    <location>
        <begin position="340"/>
        <end position="362"/>
    </location>
</feature>
<feature type="compositionally biased region" description="Basic and acidic residues" evidence="1">
    <location>
        <begin position="390"/>
        <end position="403"/>
    </location>
</feature>
<reference evidence="4" key="1">
    <citation type="journal article" date="2014" name="Int. J. Syst. Evol. Microbiol.">
        <title>Complete genome of a new Firmicutes species belonging to the dominant human colonic microbiota ('Ruminococcus bicirculans') reveals two chromosomes and a selective capacity to utilize plant glucans.</title>
        <authorList>
            <consortium name="NISC Comparative Sequencing Program"/>
            <person name="Wegmann U."/>
            <person name="Louis P."/>
            <person name="Goesmann A."/>
            <person name="Henrissat B."/>
            <person name="Duncan S.H."/>
            <person name="Flint H.J."/>
        </authorList>
    </citation>
    <scope>NUCLEOTIDE SEQUENCE</scope>
    <source>
        <strain evidence="4">JCM 17590</strain>
    </source>
</reference>
<dbReference type="Pfam" id="PF01757">
    <property type="entry name" value="Acyl_transf_3"/>
    <property type="match status" value="1"/>
</dbReference>
<keyword evidence="5" id="KW-1185">Reference proteome</keyword>
<gene>
    <name evidence="4" type="ORF">GCM10022286_30340</name>
</gene>
<feature type="region of interest" description="Disordered" evidence="1">
    <location>
        <begin position="383"/>
        <end position="411"/>
    </location>
</feature>
<evidence type="ECO:0000313" key="4">
    <source>
        <dbReference type="EMBL" id="GAA4166153.1"/>
    </source>
</evidence>
<keyword evidence="2" id="KW-0472">Membrane</keyword>
<dbReference type="InterPro" id="IPR002656">
    <property type="entry name" value="Acyl_transf_3_dom"/>
</dbReference>
<sequence>MSTSAPARAGTRIEFPYLDGIRGLAAVVVVLYHAWLFTGLSGQAVASSDLAIPRLIIGHGYLGVPVFIVLSGYVLMLPMARNGSSWYSRGFGSYIFRRAKRILPPYYAALAFTVVLIAAIPLMRAPHDTQWDSKIPVTFGGVASHLFMLQDLNHDWIEQINGPMWSVAVEFQIYFLMPLILLLWRFCGAWVAVGITVAASIVPALFGVATFAHPWLLGLFAIGMLAARLTFVVPSRRWIEPAALAAGLVVVAVAYRALPVVREHGWLIELVMGCLTAAALVALGRLAIAGRRNIVTGFFGSRPMLFLGLTSYSIYLVHSPLIGLANLVLLPLDLPLVANYLVLTFVAVPLALGVSWLMFFLVERHFLNSRQRDASRELRAAEASAAPVEAGHDGRRAPAREAAADEAEAAY</sequence>
<dbReference type="RefSeq" id="WP_344792734.1">
    <property type="nucleotide sequence ID" value="NZ_BAABBV010000002.1"/>
</dbReference>
<organism evidence="4 5">
    <name type="scientific">Gryllotalpicola daejeonensis</name>
    <dbReference type="NCBI Taxonomy" id="993087"/>
    <lineage>
        <taxon>Bacteria</taxon>
        <taxon>Bacillati</taxon>
        <taxon>Actinomycetota</taxon>
        <taxon>Actinomycetes</taxon>
        <taxon>Micrococcales</taxon>
        <taxon>Microbacteriaceae</taxon>
        <taxon>Gryllotalpicola</taxon>
    </lineage>
</organism>
<dbReference type="Proteomes" id="UP001415169">
    <property type="component" value="Unassembled WGS sequence"/>
</dbReference>
<accession>A0ABP7ZNS2</accession>
<name>A0ABP7ZNS2_9MICO</name>
<keyword evidence="2" id="KW-0812">Transmembrane</keyword>
<dbReference type="InterPro" id="IPR050879">
    <property type="entry name" value="Acyltransferase_3"/>
</dbReference>
<feature type="transmembrane region" description="Helical" evidence="2">
    <location>
        <begin position="173"/>
        <end position="206"/>
    </location>
</feature>
<protein>
    <recommendedName>
        <fullName evidence="3">Acyltransferase 3 domain-containing protein</fullName>
    </recommendedName>
</protein>